<dbReference type="GO" id="GO:0016491">
    <property type="term" value="F:oxidoreductase activity"/>
    <property type="evidence" value="ECO:0007669"/>
    <property type="project" value="UniProtKB-KW"/>
</dbReference>
<dbReference type="HOGENOM" id="CLU_058266_0_0_1"/>
<dbReference type="Gene3D" id="3.90.25.10">
    <property type="entry name" value="UDP-galactose 4-epimerase, domain 1"/>
    <property type="match status" value="1"/>
</dbReference>
<dbReference type="STRING" id="1382522.W6MIY9"/>
<dbReference type="PANTHER" id="PTHR47706:SF9">
    <property type="entry name" value="NMRA-LIKE DOMAIN-CONTAINING PROTEIN-RELATED"/>
    <property type="match status" value="1"/>
</dbReference>
<dbReference type="RefSeq" id="XP_022458159.1">
    <property type="nucleotide sequence ID" value="XM_022604371.1"/>
</dbReference>
<protein>
    <recommendedName>
        <fullName evidence="3">NmrA-like domain-containing protein</fullName>
    </recommendedName>
</protein>
<dbReference type="SUPFAM" id="SSF51735">
    <property type="entry name" value="NAD(P)-binding Rossmann-fold domains"/>
    <property type="match status" value="1"/>
</dbReference>
<keyword evidence="5" id="KW-1185">Reference proteome</keyword>
<gene>
    <name evidence="4" type="ORF">KUCA_T00002122001</name>
</gene>
<name>W6MIY9_9ASCO</name>
<evidence type="ECO:0000256" key="2">
    <source>
        <dbReference type="ARBA" id="ARBA00023002"/>
    </source>
</evidence>
<dbReference type="InterPro" id="IPR051609">
    <property type="entry name" value="NmrA/Isoflavone_reductase-like"/>
</dbReference>
<evidence type="ECO:0000259" key="3">
    <source>
        <dbReference type="Pfam" id="PF05368"/>
    </source>
</evidence>
<organism evidence="4 5">
    <name type="scientific">Kuraishia capsulata CBS 1993</name>
    <dbReference type="NCBI Taxonomy" id="1382522"/>
    <lineage>
        <taxon>Eukaryota</taxon>
        <taxon>Fungi</taxon>
        <taxon>Dikarya</taxon>
        <taxon>Ascomycota</taxon>
        <taxon>Saccharomycotina</taxon>
        <taxon>Pichiomycetes</taxon>
        <taxon>Pichiales</taxon>
        <taxon>Pichiaceae</taxon>
        <taxon>Kuraishia</taxon>
    </lineage>
</organism>
<proteinExistence type="predicted"/>
<dbReference type="GeneID" id="34519547"/>
<dbReference type="OrthoDB" id="9974981at2759"/>
<accession>W6MIY9</accession>
<feature type="domain" description="NmrA-like" evidence="3">
    <location>
        <begin position="6"/>
        <end position="241"/>
    </location>
</feature>
<evidence type="ECO:0000313" key="4">
    <source>
        <dbReference type="EMBL" id="CDK26151.1"/>
    </source>
</evidence>
<evidence type="ECO:0000256" key="1">
    <source>
        <dbReference type="ARBA" id="ARBA00022857"/>
    </source>
</evidence>
<dbReference type="Proteomes" id="UP000019384">
    <property type="component" value="Unassembled WGS sequence"/>
</dbReference>
<dbReference type="AlphaFoldDB" id="W6MIY9"/>
<dbReference type="Gene3D" id="3.40.50.720">
    <property type="entry name" value="NAD(P)-binding Rossmann-like Domain"/>
    <property type="match status" value="1"/>
</dbReference>
<dbReference type="EMBL" id="HG793126">
    <property type="protein sequence ID" value="CDK26151.1"/>
    <property type="molecule type" value="Genomic_DNA"/>
</dbReference>
<reference evidence="4" key="2">
    <citation type="submission" date="2014-02" db="EMBL/GenBank/DDBJ databases">
        <title>Complete DNA sequence of /Kuraishia capsulata/ illustrates novel genomic features among budding yeasts (/Saccharomycotina/).</title>
        <authorList>
            <person name="Morales L."/>
            <person name="Noel B."/>
            <person name="Porcel B."/>
            <person name="Marcet-Houben M."/>
            <person name="Hullo M-F."/>
            <person name="Sacerdot C."/>
            <person name="Tekaia F."/>
            <person name="Leh-Louis V."/>
            <person name="Despons L."/>
            <person name="Khanna V."/>
            <person name="Aury J-M."/>
            <person name="Barbe V."/>
            <person name="Couloux A."/>
            <person name="Labadie K."/>
            <person name="Pelletier E."/>
            <person name="Souciet J-L."/>
            <person name="Boekhout T."/>
            <person name="Gabaldon T."/>
            <person name="Wincker P."/>
            <person name="Dujon B."/>
        </authorList>
    </citation>
    <scope>NUCLEOTIDE SEQUENCE</scope>
    <source>
        <strain evidence="4">CBS 1993</strain>
    </source>
</reference>
<reference evidence="4" key="1">
    <citation type="submission" date="2013-12" db="EMBL/GenBank/DDBJ databases">
        <authorList>
            <person name="Genoscope - CEA"/>
        </authorList>
    </citation>
    <scope>NUCLEOTIDE SEQUENCE</scope>
    <source>
        <strain evidence="4">CBS 1993</strain>
    </source>
</reference>
<sequence length="296" mass="32278">MSYKPVVAVLGTNGFLGKPILEALQSPTFSAKYTLPIRALTRDKSKYEDTDLVKYYEIVPNDANSIAEALKGVDVFVNVGGGATDHGLVLEGVLKAGGVKLYIPSQFGTALSDASYLPILQGKVDHSAKARAEGLKTVDIYTSLFAAPGSFLYEVIAAIGFDKDSNTATFRGDPAAKFDISFLPDIGKSVASLSALEPSTLPDEIRISSDQVTQEEVLARYEKTHSVKVERKSISKEDALKYAKELLSTKGFDFADFFLYLQTFISQGDDKGLAFTKNDDELVNPGESLWKWTKFE</sequence>
<evidence type="ECO:0000313" key="5">
    <source>
        <dbReference type="Proteomes" id="UP000019384"/>
    </source>
</evidence>
<dbReference type="Pfam" id="PF05368">
    <property type="entry name" value="NmrA"/>
    <property type="match status" value="1"/>
</dbReference>
<dbReference type="PANTHER" id="PTHR47706">
    <property type="entry name" value="NMRA-LIKE FAMILY PROTEIN"/>
    <property type="match status" value="1"/>
</dbReference>
<dbReference type="InterPro" id="IPR036291">
    <property type="entry name" value="NAD(P)-bd_dom_sf"/>
</dbReference>
<keyword evidence="1" id="KW-0521">NADP</keyword>
<dbReference type="InterPro" id="IPR008030">
    <property type="entry name" value="NmrA-like"/>
</dbReference>
<keyword evidence="2" id="KW-0560">Oxidoreductase</keyword>